<evidence type="ECO:0000256" key="2">
    <source>
        <dbReference type="ARBA" id="ARBA00023134"/>
    </source>
</evidence>
<protein>
    <recommendedName>
        <fullName evidence="6">P-loop containing nucleoside triphosphate hydrolase protein</fullName>
    </recommendedName>
</protein>
<dbReference type="PANTHER" id="PTHR45709:SF3">
    <property type="entry name" value="GUANINE NUCLEOTIDE-BINDING PROTEIN-LIKE 1"/>
    <property type="match status" value="1"/>
</dbReference>
<evidence type="ECO:0000256" key="1">
    <source>
        <dbReference type="ARBA" id="ARBA00022741"/>
    </source>
</evidence>
<dbReference type="Gene3D" id="3.40.50.300">
    <property type="entry name" value="P-loop containing nucleotide triphosphate hydrolases"/>
    <property type="match status" value="1"/>
</dbReference>
<gene>
    <name evidence="4" type="ORF">BC936DRAFT_147572</name>
</gene>
<keyword evidence="2" id="KW-0342">GTP-binding</keyword>
<dbReference type="GO" id="GO:0003924">
    <property type="term" value="F:GTPase activity"/>
    <property type="evidence" value="ECO:0007669"/>
    <property type="project" value="InterPro"/>
</dbReference>
<reference evidence="4 5" key="1">
    <citation type="journal article" date="2018" name="New Phytol.">
        <title>Phylogenomics of Endogonaceae and evolution of mycorrhizas within Mucoromycota.</title>
        <authorList>
            <person name="Chang Y."/>
            <person name="Desiro A."/>
            <person name="Na H."/>
            <person name="Sandor L."/>
            <person name="Lipzen A."/>
            <person name="Clum A."/>
            <person name="Barry K."/>
            <person name="Grigoriev I.V."/>
            <person name="Martin F.M."/>
            <person name="Stajich J.E."/>
            <person name="Smith M.E."/>
            <person name="Bonito G."/>
            <person name="Spatafora J.W."/>
        </authorList>
    </citation>
    <scope>NUCLEOTIDE SEQUENCE [LARGE SCALE GENOMIC DNA]</scope>
    <source>
        <strain evidence="4 5">GMNB39</strain>
    </source>
</reference>
<evidence type="ECO:0000313" key="4">
    <source>
        <dbReference type="EMBL" id="RUP52325.1"/>
    </source>
</evidence>
<proteinExistence type="predicted"/>
<dbReference type="InterPro" id="IPR043358">
    <property type="entry name" value="GNL1-like"/>
</dbReference>
<dbReference type="OrthoDB" id="61815at2759"/>
<sequence>MTFCLFSFPRVHHSWRVFEISDIILIIVDVRHPILHFPPSLYRYVVEELGRGLVVVFNKMDLVAENTLYAWRKYFEETYPELHVASFSAYPRDEKLINDTAIYALQSRTRRPRRRYYHAWGVKALLNACRDVKVEKDGVRVDWDELIRQYDRLNENEEGGEEGEEEEEEGEEEEEEEEREVPRKTGRKHGKDDRLAEEVAEKLTTDVSNEGVTPHRDYVTIGLVGVYCCNRQFEVILCGWYDVPSIVGRTVVSTSRTPGKIAIAPRFQLLHFSYVMKLSLAVTRQSIKNVFSRPLYRTSIDSFFSGHTKHFQTIHLTANVRLCDGPGLVFPSLLPKPLQILSGMYPIAQVQEPYSTVQYLAERVPLESIMRLEPPDLEDYKQHRWSAWSICEGEGFKSRLKQILC</sequence>
<accession>A0A433DNL6</accession>
<feature type="region of interest" description="Disordered" evidence="3">
    <location>
        <begin position="154"/>
        <end position="196"/>
    </location>
</feature>
<dbReference type="GO" id="GO:0005525">
    <property type="term" value="F:GTP binding"/>
    <property type="evidence" value="ECO:0007669"/>
    <property type="project" value="UniProtKB-KW"/>
</dbReference>
<dbReference type="InterPro" id="IPR027417">
    <property type="entry name" value="P-loop_NTPase"/>
</dbReference>
<organism evidence="4 5">
    <name type="scientific">Jimgerdemannia flammicorona</name>
    <dbReference type="NCBI Taxonomy" id="994334"/>
    <lineage>
        <taxon>Eukaryota</taxon>
        <taxon>Fungi</taxon>
        <taxon>Fungi incertae sedis</taxon>
        <taxon>Mucoromycota</taxon>
        <taxon>Mucoromycotina</taxon>
        <taxon>Endogonomycetes</taxon>
        <taxon>Endogonales</taxon>
        <taxon>Endogonaceae</taxon>
        <taxon>Jimgerdemannia</taxon>
    </lineage>
</organism>
<dbReference type="Proteomes" id="UP000268093">
    <property type="component" value="Unassembled WGS sequence"/>
</dbReference>
<keyword evidence="1" id="KW-0547">Nucleotide-binding</keyword>
<name>A0A433DNL6_9FUNG</name>
<dbReference type="AlphaFoldDB" id="A0A433DNL6"/>
<dbReference type="EMBL" id="RBNI01000066">
    <property type="protein sequence ID" value="RUP52325.1"/>
    <property type="molecule type" value="Genomic_DNA"/>
</dbReference>
<comment type="caution">
    <text evidence="4">The sequence shown here is derived from an EMBL/GenBank/DDBJ whole genome shotgun (WGS) entry which is preliminary data.</text>
</comment>
<dbReference type="PANTHER" id="PTHR45709">
    <property type="entry name" value="LARGE SUBUNIT GTPASE 1 HOMOLOG-RELATED"/>
    <property type="match status" value="1"/>
</dbReference>
<evidence type="ECO:0008006" key="6">
    <source>
        <dbReference type="Google" id="ProtNLM"/>
    </source>
</evidence>
<evidence type="ECO:0000256" key="3">
    <source>
        <dbReference type="SAM" id="MobiDB-lite"/>
    </source>
</evidence>
<evidence type="ECO:0000313" key="5">
    <source>
        <dbReference type="Proteomes" id="UP000268093"/>
    </source>
</evidence>
<dbReference type="SUPFAM" id="SSF52540">
    <property type="entry name" value="P-loop containing nucleoside triphosphate hydrolases"/>
    <property type="match status" value="1"/>
</dbReference>
<keyword evidence="5" id="KW-1185">Reference proteome</keyword>
<feature type="compositionally biased region" description="Acidic residues" evidence="3">
    <location>
        <begin position="156"/>
        <end position="179"/>
    </location>
</feature>